<name>A0A1H1EM08_9ACTN</name>
<keyword evidence="1" id="KW-0472">Membrane</keyword>
<evidence type="ECO:0000256" key="1">
    <source>
        <dbReference type="SAM" id="Phobius"/>
    </source>
</evidence>
<feature type="domain" description="Protein-glutamine gamma-glutamyltransferase-like C-terminal" evidence="2">
    <location>
        <begin position="135"/>
        <end position="204"/>
    </location>
</feature>
<dbReference type="AlphaFoldDB" id="A0A1H1EM08"/>
<keyword evidence="4" id="KW-1185">Reference proteome</keyword>
<reference evidence="3 4" key="1">
    <citation type="submission" date="2016-10" db="EMBL/GenBank/DDBJ databases">
        <authorList>
            <person name="de Groot N.N."/>
        </authorList>
    </citation>
    <scope>NUCLEOTIDE SEQUENCE [LARGE SCALE GENOMIC DNA]</scope>
    <source>
        <strain evidence="3 4">DSM 43794</strain>
    </source>
</reference>
<keyword evidence="1" id="KW-0812">Transmembrane</keyword>
<proteinExistence type="predicted"/>
<evidence type="ECO:0000313" key="4">
    <source>
        <dbReference type="Proteomes" id="UP000217103"/>
    </source>
</evidence>
<keyword evidence="1" id="KW-1133">Transmembrane helix</keyword>
<accession>A0A1H1EM08</accession>
<dbReference type="Pfam" id="PF13559">
    <property type="entry name" value="DUF4129"/>
    <property type="match status" value="1"/>
</dbReference>
<organism evidence="3 4">
    <name type="scientific">Thermostaphylospora chromogena</name>
    <dbReference type="NCBI Taxonomy" id="35622"/>
    <lineage>
        <taxon>Bacteria</taxon>
        <taxon>Bacillati</taxon>
        <taxon>Actinomycetota</taxon>
        <taxon>Actinomycetes</taxon>
        <taxon>Streptosporangiales</taxon>
        <taxon>Thermomonosporaceae</taxon>
        <taxon>Thermostaphylospora</taxon>
    </lineage>
</organism>
<sequence>MTAVTAVTAPTSPGPVVIGRDEARERATEELLTGGYAQETLPQWFLRQIRQLIGDLFDVAPGGTVGGVIAAIATVVVIAALVGLLLRQIRKAARDRLTVTESVFGGRRRTAAEHRQAAETLAAEGRFAEAIRERLRAIARDLEDRALVEPLPGRTADELAAEAGRALPAFAGELAAAARTFDDVTYGEVPGSREAYETMRSLDERLQTAKPALTASEAGA</sequence>
<evidence type="ECO:0000313" key="3">
    <source>
        <dbReference type="EMBL" id="SDQ89578.1"/>
    </source>
</evidence>
<dbReference type="Proteomes" id="UP000217103">
    <property type="component" value="Unassembled WGS sequence"/>
</dbReference>
<feature type="transmembrane region" description="Helical" evidence="1">
    <location>
        <begin position="65"/>
        <end position="86"/>
    </location>
</feature>
<gene>
    <name evidence="3" type="ORF">SAMN04489764_2533</name>
</gene>
<dbReference type="STRING" id="35622.SAMN04489764_2533"/>
<evidence type="ECO:0000259" key="2">
    <source>
        <dbReference type="Pfam" id="PF13559"/>
    </source>
</evidence>
<protein>
    <recommendedName>
        <fullName evidence="2">Protein-glutamine gamma-glutamyltransferase-like C-terminal domain-containing protein</fullName>
    </recommendedName>
</protein>
<dbReference type="InterPro" id="IPR025403">
    <property type="entry name" value="TgpA-like_C"/>
</dbReference>
<dbReference type="EMBL" id="FNKK01000002">
    <property type="protein sequence ID" value="SDQ89578.1"/>
    <property type="molecule type" value="Genomic_DNA"/>
</dbReference>